<dbReference type="CDD" id="cd11614">
    <property type="entry name" value="SAF_CpaB_FlgA_like"/>
    <property type="match status" value="1"/>
</dbReference>
<evidence type="ECO:0000256" key="3">
    <source>
        <dbReference type="ARBA" id="ARBA00022764"/>
    </source>
</evidence>
<dbReference type="NCBIfam" id="TIGR03170">
    <property type="entry name" value="flgA_cterm"/>
    <property type="match status" value="1"/>
</dbReference>
<dbReference type="InterPro" id="IPR039246">
    <property type="entry name" value="Flagellar_FlgA"/>
</dbReference>
<dbReference type="GO" id="GO:0042597">
    <property type="term" value="C:periplasmic space"/>
    <property type="evidence" value="ECO:0007669"/>
    <property type="project" value="UniProtKB-SubCell"/>
</dbReference>
<dbReference type="GO" id="GO:0044780">
    <property type="term" value="P:bacterial-type flagellum assembly"/>
    <property type="evidence" value="ECO:0007669"/>
    <property type="project" value="InterPro"/>
</dbReference>
<dbReference type="SMART" id="SM00858">
    <property type="entry name" value="SAF"/>
    <property type="match status" value="1"/>
</dbReference>
<protein>
    <recommendedName>
        <fullName evidence="4">SAF domain-containing protein</fullName>
    </recommendedName>
</protein>
<feature type="domain" description="SAF" evidence="4">
    <location>
        <begin position="137"/>
        <end position="199"/>
    </location>
</feature>
<dbReference type="Pfam" id="PF13144">
    <property type="entry name" value="ChapFlgA"/>
    <property type="match status" value="1"/>
</dbReference>
<dbReference type="AlphaFoldDB" id="A0A3B0S3Z3"/>
<dbReference type="PANTHER" id="PTHR36307:SF1">
    <property type="entry name" value="FLAGELLA BASAL BODY P-RING FORMATION PROTEIN FLGA"/>
    <property type="match status" value="1"/>
</dbReference>
<evidence type="ECO:0000256" key="2">
    <source>
        <dbReference type="ARBA" id="ARBA00022729"/>
    </source>
</evidence>
<sequence length="268" mass="28809">MNAGEQAGIIIVAAPLPGRRLMLNSAVLAQIARGNGRFWKNSAQLDRILVKRIGHRLGRMELSTLLQTELKRLGENTEYEMIIRTGATSVYVPNDAVEPPFVDRLDVNPATGVFTASLTPYPGAAQVNLRGRAWPLVKVPALKNGIAIGHIITSKDIVWVSVRADRLGSHPVLNEDDLVGKASRRSLTAKRILRVGDIKIPDTVVKGELISILYEAPGLKLTAKGRVLSSAHLGDIVRAVNLHSHQTIDVIITGHGTAMAVSTIIAGG</sequence>
<keyword evidence="3" id="KW-0574">Periplasm</keyword>
<dbReference type="Gene3D" id="3.90.1210.10">
    <property type="entry name" value="Antifreeze-like/N-acetylneuraminic acid synthase C-terminal domain"/>
    <property type="match status" value="1"/>
</dbReference>
<dbReference type="PANTHER" id="PTHR36307">
    <property type="entry name" value="FLAGELLA BASAL BODY P-RING FORMATION PROTEIN FLGA"/>
    <property type="match status" value="1"/>
</dbReference>
<comment type="subcellular location">
    <subcellularLocation>
        <location evidence="1">Periplasm</location>
    </subcellularLocation>
</comment>
<name>A0A3B0S3Z3_9ZZZZ</name>
<gene>
    <name evidence="5" type="ORF">MNBD_ALPHA06-1320</name>
</gene>
<proteinExistence type="predicted"/>
<reference evidence="5" key="1">
    <citation type="submission" date="2018-06" db="EMBL/GenBank/DDBJ databases">
        <authorList>
            <person name="Zhirakovskaya E."/>
        </authorList>
    </citation>
    <scope>NUCLEOTIDE SEQUENCE</scope>
</reference>
<dbReference type="Gene3D" id="2.30.30.760">
    <property type="match status" value="1"/>
</dbReference>
<evidence type="ECO:0000256" key="1">
    <source>
        <dbReference type="ARBA" id="ARBA00004418"/>
    </source>
</evidence>
<keyword evidence="2" id="KW-0732">Signal</keyword>
<dbReference type="InterPro" id="IPR017585">
    <property type="entry name" value="SAF_FlgA"/>
</dbReference>
<dbReference type="InterPro" id="IPR013974">
    <property type="entry name" value="SAF"/>
</dbReference>
<evidence type="ECO:0000259" key="4">
    <source>
        <dbReference type="SMART" id="SM00858"/>
    </source>
</evidence>
<organism evidence="5">
    <name type="scientific">hydrothermal vent metagenome</name>
    <dbReference type="NCBI Taxonomy" id="652676"/>
    <lineage>
        <taxon>unclassified sequences</taxon>
        <taxon>metagenomes</taxon>
        <taxon>ecological metagenomes</taxon>
    </lineage>
</organism>
<evidence type="ECO:0000313" key="5">
    <source>
        <dbReference type="EMBL" id="VAV99527.1"/>
    </source>
</evidence>
<accession>A0A3B0S3Z3</accession>
<dbReference type="EMBL" id="UOEE01000277">
    <property type="protein sequence ID" value="VAV99527.1"/>
    <property type="molecule type" value="Genomic_DNA"/>
</dbReference>